<protein>
    <submittedName>
        <fullName evidence="1">Uncharacterized protein</fullName>
    </submittedName>
</protein>
<dbReference type="EMBL" id="SJPV01000015">
    <property type="protein sequence ID" value="TWU31804.1"/>
    <property type="molecule type" value="Genomic_DNA"/>
</dbReference>
<sequence>MVLRCHWHNCKRCTRYHFTTFFRTLLYDSQSLSDALRIFSTQEPTKRYHYVFGDGRHEHLAVKIRAHAREPADRRVLIWKDNDPEDEFAPNVLPNVVYNDEGRGAFPFLENHYGALDAKSMMGLCNEIPIKGGNVVNVVYDATALKIWVSYAKDQQEAYQRPYVFVDLRKLDADQDGQPDLSIVQ</sequence>
<evidence type="ECO:0000313" key="1">
    <source>
        <dbReference type="EMBL" id="TWU31804.1"/>
    </source>
</evidence>
<keyword evidence="2" id="KW-1185">Reference proteome</keyword>
<evidence type="ECO:0000313" key="2">
    <source>
        <dbReference type="Proteomes" id="UP000319143"/>
    </source>
</evidence>
<comment type="caution">
    <text evidence="1">The sequence shown here is derived from an EMBL/GenBank/DDBJ whole genome shotgun (WGS) entry which is preliminary data.</text>
</comment>
<gene>
    <name evidence="1" type="ORF">Poly41_60390</name>
</gene>
<name>A0A5C6D7J0_9BACT</name>
<proteinExistence type="predicted"/>
<accession>A0A5C6D7J0</accession>
<organism evidence="1 2">
    <name type="scientific">Novipirellula artificiosorum</name>
    <dbReference type="NCBI Taxonomy" id="2528016"/>
    <lineage>
        <taxon>Bacteria</taxon>
        <taxon>Pseudomonadati</taxon>
        <taxon>Planctomycetota</taxon>
        <taxon>Planctomycetia</taxon>
        <taxon>Pirellulales</taxon>
        <taxon>Pirellulaceae</taxon>
        <taxon>Novipirellula</taxon>
    </lineage>
</organism>
<dbReference type="AlphaFoldDB" id="A0A5C6D7J0"/>
<dbReference type="Proteomes" id="UP000319143">
    <property type="component" value="Unassembled WGS sequence"/>
</dbReference>
<reference evidence="1 2" key="1">
    <citation type="submission" date="2019-02" db="EMBL/GenBank/DDBJ databases">
        <title>Deep-cultivation of Planctomycetes and their phenomic and genomic characterization uncovers novel biology.</title>
        <authorList>
            <person name="Wiegand S."/>
            <person name="Jogler M."/>
            <person name="Boedeker C."/>
            <person name="Pinto D."/>
            <person name="Vollmers J."/>
            <person name="Rivas-Marin E."/>
            <person name="Kohn T."/>
            <person name="Peeters S.H."/>
            <person name="Heuer A."/>
            <person name="Rast P."/>
            <person name="Oberbeckmann S."/>
            <person name="Bunk B."/>
            <person name="Jeske O."/>
            <person name="Meyerdierks A."/>
            <person name="Storesund J.E."/>
            <person name="Kallscheuer N."/>
            <person name="Luecker S."/>
            <person name="Lage O.M."/>
            <person name="Pohl T."/>
            <person name="Merkel B.J."/>
            <person name="Hornburger P."/>
            <person name="Mueller R.-W."/>
            <person name="Bruemmer F."/>
            <person name="Labrenz M."/>
            <person name="Spormann A.M."/>
            <person name="Op Den Camp H."/>
            <person name="Overmann J."/>
            <person name="Amann R."/>
            <person name="Jetten M.S.M."/>
            <person name="Mascher T."/>
            <person name="Medema M.H."/>
            <person name="Devos D.P."/>
            <person name="Kaster A.-K."/>
            <person name="Ovreas L."/>
            <person name="Rohde M."/>
            <person name="Galperin M.Y."/>
            <person name="Jogler C."/>
        </authorList>
    </citation>
    <scope>NUCLEOTIDE SEQUENCE [LARGE SCALE GENOMIC DNA]</scope>
    <source>
        <strain evidence="1 2">Poly41</strain>
    </source>
</reference>